<feature type="region of interest" description="Disordered" evidence="1">
    <location>
        <begin position="121"/>
        <end position="168"/>
    </location>
</feature>
<gene>
    <name evidence="2" type="ORF">EOD39_9731</name>
</gene>
<evidence type="ECO:0000313" key="3">
    <source>
        <dbReference type="Proteomes" id="UP000289886"/>
    </source>
</evidence>
<feature type="compositionally biased region" description="Low complexity" evidence="1">
    <location>
        <begin position="144"/>
        <end position="157"/>
    </location>
</feature>
<evidence type="ECO:0000256" key="1">
    <source>
        <dbReference type="SAM" id="MobiDB-lite"/>
    </source>
</evidence>
<name>A0A444U021_ACIRT</name>
<comment type="caution">
    <text evidence="2">The sequence shown here is derived from an EMBL/GenBank/DDBJ whole genome shotgun (WGS) entry which is preliminary data.</text>
</comment>
<proteinExistence type="predicted"/>
<dbReference type="Proteomes" id="UP000289886">
    <property type="component" value="Unassembled WGS sequence"/>
</dbReference>
<feature type="region of interest" description="Disordered" evidence="1">
    <location>
        <begin position="54"/>
        <end position="108"/>
    </location>
</feature>
<reference evidence="2 3" key="1">
    <citation type="submission" date="2019-01" db="EMBL/GenBank/DDBJ databases">
        <title>Draft Genome and Complete Hox-Cluster Characterization of the Sterlet Sturgeon (Acipenser ruthenus).</title>
        <authorList>
            <person name="Wei Q."/>
        </authorList>
    </citation>
    <scope>NUCLEOTIDE SEQUENCE [LARGE SCALE GENOMIC DNA]</scope>
    <source>
        <strain evidence="2">WHYD16114868_AA</strain>
        <tissue evidence="2">Blood</tissue>
    </source>
</reference>
<protein>
    <submittedName>
        <fullName evidence="2">Uncharacterized protein</fullName>
    </submittedName>
</protein>
<sequence>MHSAARYSLHPTLCMRCLVVQHATLALKRDVACNICEAFVPREKEAYLERATRASSASSMAGPSVALGAPEPLLHDLSQDPLLDIPDHSPSPRSRRGSSGGMGRGISAGARGHAIAASGEEASFSSDMQVGETPAEEEPGIEVASEASASLLSSRSLGRQRQNHAGPCSGRRRWLLALRSSWPSQTSWRTYSPPGIVQPQILVC</sequence>
<dbReference type="EMBL" id="SCEB01215637">
    <property type="protein sequence ID" value="RXM28492.1"/>
    <property type="molecule type" value="Genomic_DNA"/>
</dbReference>
<evidence type="ECO:0000313" key="2">
    <source>
        <dbReference type="EMBL" id="RXM28492.1"/>
    </source>
</evidence>
<organism evidence="2 3">
    <name type="scientific">Acipenser ruthenus</name>
    <name type="common">Sterlet sturgeon</name>
    <dbReference type="NCBI Taxonomy" id="7906"/>
    <lineage>
        <taxon>Eukaryota</taxon>
        <taxon>Metazoa</taxon>
        <taxon>Chordata</taxon>
        <taxon>Craniata</taxon>
        <taxon>Vertebrata</taxon>
        <taxon>Euteleostomi</taxon>
        <taxon>Actinopterygii</taxon>
        <taxon>Chondrostei</taxon>
        <taxon>Acipenseriformes</taxon>
        <taxon>Acipenseridae</taxon>
        <taxon>Acipenser</taxon>
    </lineage>
</organism>
<keyword evidence="3" id="KW-1185">Reference proteome</keyword>
<dbReference type="AlphaFoldDB" id="A0A444U021"/>
<accession>A0A444U021</accession>